<proteinExistence type="predicted"/>
<dbReference type="Proteomes" id="UP000245959">
    <property type="component" value="Unassembled WGS sequence"/>
</dbReference>
<protein>
    <submittedName>
        <fullName evidence="1">Glycosyl hydrolase family 39</fullName>
    </submittedName>
</protein>
<evidence type="ECO:0000313" key="1">
    <source>
        <dbReference type="EMBL" id="PVY39802.1"/>
    </source>
</evidence>
<dbReference type="RefSeq" id="WP_116884568.1">
    <property type="nucleotide sequence ID" value="NZ_CABMMC010000007.1"/>
</dbReference>
<sequence>MRLLLLFMLAVLAPVLRGGEIFDFARLSDRIELVHYQKGSAAKVGKIDGRDALELFFDPALNSWNTIAIKNYQRPRLPLFRKCRIALEVWLPRNHAVRSVNLELCDSTGEMLQYPGVVSAQDHGWRKVAWEIDTALRAPHSWGGKKNAVPDGKTMIRNFSCSFRPGGAAGSLAFGKVFLEVEEAPLEFGVATGNGFPVITRGREAEFGISLKNGNPVVRRGKAKWEISTANGDRLSAGEDDWEVAPRSEKVIPLPAPAAYGLYDLRVNIDGEQERKFRFGYMAPAGPVDGPIRGFVLGVCEHPESLSDEEAEVWTRSAALCGARVIRGAGSWTGIEWRKGHPDYHVEDTMVERLERYHMKMSLLLLGTPGWAVAKEWKPLMPEKKYWPMPDLDAWQKYVRTLASRWGDRLYSLEVWNEPDLRTNGNFTSREYFKMLKAANDAAKSVNPGLQIQSGGLAGIDLPASISADPRYAWKLLKDEAANYDVFALHNHQVYLGYEDMVGRFLKYRREARTGKPWYANETAITSSTVGDEKQAHTLFQKIIYTMSLMNRGAIGYNWYNLVEKTKYPAGHPERHFGLLTPELEPKAAYLAYNTVAGHFREAVPEREFSGPGDSFRLYCFKAANGDYLVPGWSVSDKGNKAILLSGITGRAVRVDLNGNLEPLAATNGGVLFTLSETPAFVRISGQGKAPLCMGAPLELPDTLILRGREVTTLKAVLRNSGPKAVSLNVVADAPRGVQVRPRSIREPLAAGASRQVEFSVRAQDSFERGNLRFLVNPGMGVVSVRLERAVRLGDAPGLKHDLFLGERSQLVSMYPSAVETTHLQWQGPDDLSGKFFLSARNQVLAIRCDVTDDRHRQRFSGSEIWQNDSLQIALTLPGQNTFWELGAALADSGKAVGYCWRAPAGFHAEQAIGKIGVEVTRDEARKLTRYILKIPFDAIGLTGEKLGAGIRFNALINDCDETATRESYLRLAPGLGDGAASPELSVLIYRQEAEQK</sequence>
<name>A0A2U1ATS9_9BACT</name>
<dbReference type="Gene3D" id="2.60.40.1190">
    <property type="match status" value="1"/>
</dbReference>
<dbReference type="InterPro" id="IPR017853">
    <property type="entry name" value="GH"/>
</dbReference>
<dbReference type="GO" id="GO:0004553">
    <property type="term" value="F:hydrolase activity, hydrolyzing O-glycosyl compounds"/>
    <property type="evidence" value="ECO:0007669"/>
    <property type="project" value="TreeGrafter"/>
</dbReference>
<comment type="caution">
    <text evidence="1">The sequence shown here is derived from an EMBL/GenBank/DDBJ whole genome shotgun (WGS) entry which is preliminary data.</text>
</comment>
<dbReference type="EMBL" id="QEKH01000019">
    <property type="protein sequence ID" value="PVY39802.1"/>
    <property type="molecule type" value="Genomic_DNA"/>
</dbReference>
<dbReference type="Gene3D" id="3.20.20.80">
    <property type="entry name" value="Glycosidases"/>
    <property type="match status" value="1"/>
</dbReference>
<dbReference type="InterPro" id="IPR051923">
    <property type="entry name" value="Glycosyl_Hydrolase_39"/>
</dbReference>
<organism evidence="1 2">
    <name type="scientific">Victivallis vadensis</name>
    <dbReference type="NCBI Taxonomy" id="172901"/>
    <lineage>
        <taxon>Bacteria</taxon>
        <taxon>Pseudomonadati</taxon>
        <taxon>Lentisphaerota</taxon>
        <taxon>Lentisphaeria</taxon>
        <taxon>Victivallales</taxon>
        <taxon>Victivallaceae</taxon>
        <taxon>Victivallis</taxon>
    </lineage>
</organism>
<dbReference type="GeneID" id="78295859"/>
<keyword evidence="2" id="KW-1185">Reference proteome</keyword>
<dbReference type="OrthoDB" id="9795222at2"/>
<gene>
    <name evidence="1" type="ORF">C8D82_11943</name>
</gene>
<dbReference type="SUPFAM" id="SSF49344">
    <property type="entry name" value="CBD9-like"/>
    <property type="match status" value="1"/>
</dbReference>
<dbReference type="CDD" id="cd09621">
    <property type="entry name" value="CBM9_like_5"/>
    <property type="match status" value="1"/>
</dbReference>
<dbReference type="PANTHER" id="PTHR12631:SF10">
    <property type="entry name" value="BETA-XYLOSIDASE-LIKE PROTEIN-RELATED"/>
    <property type="match status" value="1"/>
</dbReference>
<evidence type="ECO:0000313" key="2">
    <source>
        <dbReference type="Proteomes" id="UP000245959"/>
    </source>
</evidence>
<dbReference type="AlphaFoldDB" id="A0A2U1ATS9"/>
<accession>A0A2U1ATS9</accession>
<dbReference type="PANTHER" id="PTHR12631">
    <property type="entry name" value="ALPHA-L-IDURONIDASE"/>
    <property type="match status" value="1"/>
</dbReference>
<reference evidence="1 2" key="1">
    <citation type="submission" date="2018-04" db="EMBL/GenBank/DDBJ databases">
        <title>Genomic Encyclopedia of Type Strains, Phase IV (KMG-IV): sequencing the most valuable type-strain genomes for metagenomic binning, comparative biology and taxonomic classification.</title>
        <authorList>
            <person name="Goeker M."/>
        </authorList>
    </citation>
    <scope>NUCLEOTIDE SEQUENCE [LARGE SCALE GENOMIC DNA]</scope>
    <source>
        <strain evidence="1 2">DSM 14823</strain>
    </source>
</reference>
<keyword evidence="1" id="KW-0378">Hydrolase</keyword>
<dbReference type="SUPFAM" id="SSF51445">
    <property type="entry name" value="(Trans)glycosidases"/>
    <property type="match status" value="1"/>
</dbReference>